<dbReference type="AlphaFoldDB" id="A0ABD6Z6M9"/>
<organism evidence="2 3">
    <name type="scientific">Enterococcus casseliflavus</name>
    <name type="common">Enterococcus flavescens</name>
    <dbReference type="NCBI Taxonomy" id="37734"/>
    <lineage>
        <taxon>Bacteria</taxon>
        <taxon>Bacillati</taxon>
        <taxon>Bacillota</taxon>
        <taxon>Bacilli</taxon>
        <taxon>Lactobacillales</taxon>
        <taxon>Enterococcaceae</taxon>
        <taxon>Enterococcus</taxon>
    </lineage>
</organism>
<name>A0ABD6Z6M9_ENTCA</name>
<dbReference type="Proteomes" id="UP000422837">
    <property type="component" value="Chromosome"/>
</dbReference>
<reference evidence="2 3" key="1">
    <citation type="submission" date="2019-11" db="EMBL/GenBank/DDBJ databases">
        <title>Detection and genome characteristic of a blood enterococcus casselifavus isolate from Zhengzhou,china.</title>
        <authorList>
            <person name="Wen P."/>
        </authorList>
    </citation>
    <scope>NUCLEOTIDE SEQUENCE [LARGE SCALE GENOMIC DNA]</scope>
    <source>
        <strain evidence="2 3">EC291</strain>
        <plasmid evidence="2 3">unnamed2</plasmid>
    </source>
</reference>
<keyword evidence="2" id="KW-0614">Plasmid</keyword>
<proteinExistence type="predicted"/>
<evidence type="ECO:0000313" key="2">
    <source>
        <dbReference type="EMBL" id="QGN31341.1"/>
    </source>
</evidence>
<evidence type="ECO:0000313" key="3">
    <source>
        <dbReference type="Proteomes" id="UP000422837"/>
    </source>
</evidence>
<gene>
    <name evidence="1" type="ORF">GFU50_07660</name>
    <name evidence="2" type="ORF">GFU50_17770</name>
</gene>
<dbReference type="RefSeq" id="WP_010748120.1">
    <property type="nucleotide sequence ID" value="NZ_CP046123.1"/>
</dbReference>
<geneLocation type="plasmid" evidence="2 3">
    <name>unnamed2</name>
</geneLocation>
<dbReference type="EMBL" id="CP046123">
    <property type="protein sequence ID" value="QGN29391.1"/>
    <property type="molecule type" value="Genomic_DNA"/>
</dbReference>
<dbReference type="EMBL" id="CP046125">
    <property type="protein sequence ID" value="QGN31341.1"/>
    <property type="molecule type" value="Genomic_DNA"/>
</dbReference>
<protein>
    <submittedName>
        <fullName evidence="2">Uncharacterized protein</fullName>
    </submittedName>
</protein>
<accession>A0ABD6Z6M9</accession>
<sequence>MDQPKRIELSEMYEAFKQYKLGELRIAMENATDKEEQSFYKNLYTHRLASNQQKIIDNETFTI</sequence>
<evidence type="ECO:0000313" key="1">
    <source>
        <dbReference type="EMBL" id="QGN29391.1"/>
    </source>
</evidence>
<dbReference type="Proteomes" id="UP000422837">
    <property type="component" value="Plasmid unnamed2"/>
</dbReference>